<name>A0A9N8EQ87_9STRA</name>
<evidence type="ECO:0000313" key="2">
    <source>
        <dbReference type="Proteomes" id="UP001153069"/>
    </source>
</evidence>
<dbReference type="EMBL" id="CAICTM010001380">
    <property type="protein sequence ID" value="CAB9523139.1"/>
    <property type="molecule type" value="Genomic_DNA"/>
</dbReference>
<comment type="caution">
    <text evidence="1">The sequence shown here is derived from an EMBL/GenBank/DDBJ whole genome shotgun (WGS) entry which is preliminary data.</text>
</comment>
<dbReference type="AlphaFoldDB" id="A0A9N8EQ87"/>
<evidence type="ECO:0000313" key="1">
    <source>
        <dbReference type="EMBL" id="CAB9523139.1"/>
    </source>
</evidence>
<keyword evidence="2" id="KW-1185">Reference proteome</keyword>
<gene>
    <name evidence="1" type="ORF">SEMRO_1382_G267910.1</name>
</gene>
<accession>A0A9N8EQ87</accession>
<reference evidence="1" key="1">
    <citation type="submission" date="2020-06" db="EMBL/GenBank/DDBJ databases">
        <authorList>
            <consortium name="Plant Systems Biology data submission"/>
        </authorList>
    </citation>
    <scope>NUCLEOTIDE SEQUENCE</scope>
    <source>
        <strain evidence="1">D6</strain>
    </source>
</reference>
<sequence>MEDGTEVGTTECITKESIEEVMLEVNSTKYQQCMNSQFMQDPLLSELGYIGNTDTAEEILQGSYQCSPVLNQYTQAVIQHMRIPPGLHVPQSIAHVPTPDHTAA</sequence>
<dbReference type="Proteomes" id="UP001153069">
    <property type="component" value="Unassembled WGS sequence"/>
</dbReference>
<proteinExistence type="predicted"/>
<organism evidence="1 2">
    <name type="scientific">Seminavis robusta</name>
    <dbReference type="NCBI Taxonomy" id="568900"/>
    <lineage>
        <taxon>Eukaryota</taxon>
        <taxon>Sar</taxon>
        <taxon>Stramenopiles</taxon>
        <taxon>Ochrophyta</taxon>
        <taxon>Bacillariophyta</taxon>
        <taxon>Bacillariophyceae</taxon>
        <taxon>Bacillariophycidae</taxon>
        <taxon>Naviculales</taxon>
        <taxon>Naviculaceae</taxon>
        <taxon>Seminavis</taxon>
    </lineage>
</organism>
<protein>
    <submittedName>
        <fullName evidence="1">Uncharacterized protein</fullName>
    </submittedName>
</protein>